<evidence type="ECO:0000313" key="3">
    <source>
        <dbReference type="Proteomes" id="UP001390339"/>
    </source>
</evidence>
<dbReference type="EMBL" id="JAPCWZ010000004">
    <property type="protein sequence ID" value="KAK8868286.1"/>
    <property type="molecule type" value="Genomic_DNA"/>
</dbReference>
<comment type="caution">
    <text evidence="2">The sequence shown here is derived from an EMBL/GenBank/DDBJ whole genome shotgun (WGS) entry which is preliminary data.</text>
</comment>
<organism evidence="2 3">
    <name type="scientific">Apiospora arundinis</name>
    <dbReference type="NCBI Taxonomy" id="335852"/>
    <lineage>
        <taxon>Eukaryota</taxon>
        <taxon>Fungi</taxon>
        <taxon>Dikarya</taxon>
        <taxon>Ascomycota</taxon>
        <taxon>Pezizomycotina</taxon>
        <taxon>Sordariomycetes</taxon>
        <taxon>Xylariomycetidae</taxon>
        <taxon>Amphisphaeriales</taxon>
        <taxon>Apiosporaceae</taxon>
        <taxon>Apiospora</taxon>
    </lineage>
</organism>
<proteinExistence type="predicted"/>
<feature type="region of interest" description="Disordered" evidence="1">
    <location>
        <begin position="1"/>
        <end position="40"/>
    </location>
</feature>
<evidence type="ECO:0000256" key="1">
    <source>
        <dbReference type="SAM" id="MobiDB-lite"/>
    </source>
</evidence>
<sequence>MSSNRAKGEPPIIMGPPVSANGPPDHVNFGNPLSGPMQDPAKNARFEEWKRDFARWEFQDMWDRETPKDVVDWRKVKW</sequence>
<dbReference type="Proteomes" id="UP001390339">
    <property type="component" value="Unassembled WGS sequence"/>
</dbReference>
<accession>A0ABR2IV64</accession>
<evidence type="ECO:0000313" key="2">
    <source>
        <dbReference type="EMBL" id="KAK8868286.1"/>
    </source>
</evidence>
<name>A0ABR2IV64_9PEZI</name>
<gene>
    <name evidence="2" type="ORF">PGQ11_006864</name>
</gene>
<protein>
    <submittedName>
        <fullName evidence="2">Uncharacterized protein</fullName>
    </submittedName>
</protein>
<reference evidence="2 3" key="1">
    <citation type="journal article" date="2024" name="IMA Fungus">
        <title>Apiospora arundinis, a panoply of carbohydrate-active enzymes and secondary metabolites.</title>
        <authorList>
            <person name="Sorensen T."/>
            <person name="Petersen C."/>
            <person name="Muurmann A.T."/>
            <person name="Christiansen J.V."/>
            <person name="Brundto M.L."/>
            <person name="Overgaard C.K."/>
            <person name="Boysen A.T."/>
            <person name="Wollenberg R.D."/>
            <person name="Larsen T.O."/>
            <person name="Sorensen J.L."/>
            <person name="Nielsen K.L."/>
            <person name="Sondergaard T.E."/>
        </authorList>
    </citation>
    <scope>NUCLEOTIDE SEQUENCE [LARGE SCALE GENOMIC DNA]</scope>
    <source>
        <strain evidence="2 3">AAU 773</strain>
    </source>
</reference>
<keyword evidence="3" id="KW-1185">Reference proteome</keyword>